<dbReference type="GO" id="GO:0009253">
    <property type="term" value="P:peptidoglycan catabolic process"/>
    <property type="evidence" value="ECO:0007669"/>
    <property type="project" value="InterPro"/>
</dbReference>
<keyword evidence="3" id="KW-1185">Reference proteome</keyword>
<dbReference type="PATRIC" id="fig|908809.3.peg.1375"/>
<sequence length="195" mass="22173">MQRKGKFILMTREEFKNFINNLKINRKITLIQNHHTYIPNYKHFKNNHFVLLEGMERSHLERGFEEIGQNITIFPDGLIAICRPLEEAPACIKGANSTGICIESVGNFDVGGDKMSEEQKKTIVFVNAVLCKKFKLIPSINTIVYHHWYDLNTGKRTNGTGSTKSCPGTNFFGGNTVEAANRKFIPLVLEELKKL</sequence>
<proteinExistence type="predicted"/>
<dbReference type="RefSeq" id="WP_057978447.1">
    <property type="nucleotide sequence ID" value="NZ_LKHP01000006.1"/>
</dbReference>
<reference evidence="2 3" key="1">
    <citation type="submission" date="2015-09" db="EMBL/GenBank/DDBJ databases">
        <title>Draft genome sequence of a Caloramator mitchellensis, a moderate thermophile from the Great Artesian Basin of Australia.</title>
        <authorList>
            <person name="Patel B.K."/>
        </authorList>
    </citation>
    <scope>NUCLEOTIDE SEQUENCE [LARGE SCALE GENOMIC DNA]</scope>
    <source>
        <strain evidence="2 3">VF08</strain>
    </source>
</reference>
<dbReference type="Pfam" id="PF01510">
    <property type="entry name" value="Amidase_2"/>
    <property type="match status" value="1"/>
</dbReference>
<dbReference type="SUPFAM" id="SSF55846">
    <property type="entry name" value="N-acetylmuramoyl-L-alanine amidase-like"/>
    <property type="match status" value="1"/>
</dbReference>
<feature type="domain" description="N-acetylmuramoyl-L-alanine amidase" evidence="1">
    <location>
        <begin position="26"/>
        <end position="168"/>
    </location>
</feature>
<comment type="caution">
    <text evidence="2">The sequence shown here is derived from an EMBL/GenBank/DDBJ whole genome shotgun (WGS) entry which is preliminary data.</text>
</comment>
<dbReference type="EMBL" id="LKHP01000006">
    <property type="protein sequence ID" value="KRQ86875.1"/>
    <property type="molecule type" value="Genomic_DNA"/>
</dbReference>
<evidence type="ECO:0000313" key="3">
    <source>
        <dbReference type="Proteomes" id="UP000052015"/>
    </source>
</evidence>
<dbReference type="GO" id="GO:0008745">
    <property type="term" value="F:N-acetylmuramoyl-L-alanine amidase activity"/>
    <property type="evidence" value="ECO:0007669"/>
    <property type="project" value="InterPro"/>
</dbReference>
<organism evidence="2 3">
    <name type="scientific">Caloramator mitchellensis</name>
    <dbReference type="NCBI Taxonomy" id="908809"/>
    <lineage>
        <taxon>Bacteria</taxon>
        <taxon>Bacillati</taxon>
        <taxon>Bacillota</taxon>
        <taxon>Clostridia</taxon>
        <taxon>Eubacteriales</taxon>
        <taxon>Clostridiaceae</taxon>
        <taxon>Caloramator</taxon>
    </lineage>
</organism>
<dbReference type="STRING" id="908809.ABG79_01366"/>
<dbReference type="AlphaFoldDB" id="A0A0R3JTN5"/>
<dbReference type="OrthoDB" id="2812205at2"/>
<accession>A0A0R3JTN5</accession>
<protein>
    <submittedName>
        <fullName evidence="2">N-acetylmuramoyl-L-alanine amidase</fullName>
    </submittedName>
</protein>
<dbReference type="InterPro" id="IPR036505">
    <property type="entry name" value="Amidase/PGRP_sf"/>
</dbReference>
<dbReference type="Proteomes" id="UP000052015">
    <property type="component" value="Unassembled WGS sequence"/>
</dbReference>
<evidence type="ECO:0000313" key="2">
    <source>
        <dbReference type="EMBL" id="KRQ86875.1"/>
    </source>
</evidence>
<name>A0A0R3JTN5_CALMK</name>
<gene>
    <name evidence="2" type="ORF">ABG79_01366</name>
</gene>
<dbReference type="InterPro" id="IPR002502">
    <property type="entry name" value="Amidase_domain"/>
</dbReference>
<evidence type="ECO:0000259" key="1">
    <source>
        <dbReference type="Pfam" id="PF01510"/>
    </source>
</evidence>
<dbReference type="Gene3D" id="3.40.80.10">
    <property type="entry name" value="Peptidoglycan recognition protein-like"/>
    <property type="match status" value="1"/>
</dbReference>